<dbReference type="VEuPathDB" id="FungiDB:CC77DRAFT_1059994"/>
<dbReference type="InterPro" id="IPR036291">
    <property type="entry name" value="NAD(P)-bd_dom_sf"/>
</dbReference>
<keyword evidence="2" id="KW-0521">NADP</keyword>
<evidence type="ECO:0000256" key="1">
    <source>
        <dbReference type="ARBA" id="ARBA00006484"/>
    </source>
</evidence>
<proteinExistence type="inferred from homology"/>
<dbReference type="OMA" id="NAVMFFA"/>
<dbReference type="InterPro" id="IPR002347">
    <property type="entry name" value="SDR_fam"/>
</dbReference>
<dbReference type="PRINTS" id="PR00081">
    <property type="entry name" value="GDHRDH"/>
</dbReference>
<dbReference type="Gene3D" id="3.40.50.720">
    <property type="entry name" value="NAD(P)-binding Rossmann-like Domain"/>
    <property type="match status" value="1"/>
</dbReference>
<sequence length="182" mass="18943">MEVNVRICAWADDDAGAVNLAAISGNKALVKDHDHDNYKKVFAVNVKGMFLCMAAELRSMHPTSKGGQGGSIVNAASTAGLVGKEGSSIYCASKHAVIGLTKAAAREQSKTGIRINAIAPSFGDTPHLDAFDIENGFTPPNNAVLGRVPSPEQVAKVIQFLLSSDASFVTGSVWQVDGGALC</sequence>
<dbReference type="SUPFAM" id="SSF51735">
    <property type="entry name" value="NAD(P)-binding Rossmann-fold domains"/>
    <property type="match status" value="1"/>
</dbReference>
<dbReference type="GO" id="GO:0016491">
    <property type="term" value="F:oxidoreductase activity"/>
    <property type="evidence" value="ECO:0007669"/>
    <property type="project" value="UniProtKB-KW"/>
</dbReference>
<reference evidence="4 5" key="1">
    <citation type="submission" date="2016-05" db="EMBL/GenBank/DDBJ databases">
        <title>Comparative analysis of secretome profiles of manganese(II)-oxidizing ascomycete fungi.</title>
        <authorList>
            <consortium name="DOE Joint Genome Institute"/>
            <person name="Zeiner C.A."/>
            <person name="Purvine S.O."/>
            <person name="Zink E.M."/>
            <person name="Wu S."/>
            <person name="Pasa-Tolic L."/>
            <person name="Chaput D.L."/>
            <person name="Haridas S."/>
            <person name="Grigoriev I.V."/>
            <person name="Santelli C.M."/>
            <person name="Hansel C.M."/>
        </authorList>
    </citation>
    <scope>NUCLEOTIDE SEQUENCE [LARGE SCALE GENOMIC DNA]</scope>
    <source>
        <strain evidence="4 5">SRC1lrK2f</strain>
    </source>
</reference>
<evidence type="ECO:0000256" key="3">
    <source>
        <dbReference type="ARBA" id="ARBA00023002"/>
    </source>
</evidence>
<dbReference type="RefSeq" id="XP_018387506.1">
    <property type="nucleotide sequence ID" value="XM_018528296.1"/>
</dbReference>
<dbReference type="STRING" id="5599.A0A177DQL9"/>
<dbReference type="PANTHER" id="PTHR24321">
    <property type="entry name" value="DEHYDROGENASES, SHORT CHAIN"/>
    <property type="match status" value="1"/>
</dbReference>
<dbReference type="GeneID" id="29113890"/>
<dbReference type="KEGG" id="aalt:CC77DRAFT_1059994"/>
<keyword evidence="5" id="KW-1185">Reference proteome</keyword>
<dbReference type="PRINTS" id="PR00080">
    <property type="entry name" value="SDRFAMILY"/>
</dbReference>
<dbReference type="EMBL" id="KV441475">
    <property type="protein sequence ID" value="OAG22085.1"/>
    <property type="molecule type" value="Genomic_DNA"/>
</dbReference>
<evidence type="ECO:0000313" key="4">
    <source>
        <dbReference type="EMBL" id="OAG22085.1"/>
    </source>
</evidence>
<accession>A0A177DQL9</accession>
<dbReference type="Pfam" id="PF13561">
    <property type="entry name" value="adh_short_C2"/>
    <property type="match status" value="1"/>
</dbReference>
<dbReference type="InterPro" id="IPR020904">
    <property type="entry name" value="Sc_DH/Rdtase_CS"/>
</dbReference>
<keyword evidence="3" id="KW-0560">Oxidoreductase</keyword>
<dbReference type="PROSITE" id="PS00061">
    <property type="entry name" value="ADH_SHORT"/>
    <property type="match status" value="1"/>
</dbReference>
<evidence type="ECO:0000256" key="2">
    <source>
        <dbReference type="ARBA" id="ARBA00022857"/>
    </source>
</evidence>
<dbReference type="Proteomes" id="UP000077248">
    <property type="component" value="Unassembled WGS sequence"/>
</dbReference>
<dbReference type="PANTHER" id="PTHR24321:SF8">
    <property type="entry name" value="ESTRADIOL 17-BETA-DEHYDROGENASE 8-RELATED"/>
    <property type="match status" value="1"/>
</dbReference>
<dbReference type="AlphaFoldDB" id="A0A177DQL9"/>
<protein>
    <submittedName>
        <fullName evidence="4">NAD(P)-binding protein</fullName>
    </submittedName>
</protein>
<name>A0A177DQL9_ALTAL</name>
<comment type="similarity">
    <text evidence="1">Belongs to the short-chain dehydrogenases/reductases (SDR) family.</text>
</comment>
<dbReference type="CDD" id="cd05233">
    <property type="entry name" value="SDR_c"/>
    <property type="match status" value="1"/>
</dbReference>
<gene>
    <name evidence="4" type="ORF">CC77DRAFT_1059994</name>
</gene>
<evidence type="ECO:0000313" key="5">
    <source>
        <dbReference type="Proteomes" id="UP000077248"/>
    </source>
</evidence>
<organism evidence="4 5">
    <name type="scientific">Alternaria alternata</name>
    <name type="common">Alternaria rot fungus</name>
    <name type="synonym">Torula alternata</name>
    <dbReference type="NCBI Taxonomy" id="5599"/>
    <lineage>
        <taxon>Eukaryota</taxon>
        <taxon>Fungi</taxon>
        <taxon>Dikarya</taxon>
        <taxon>Ascomycota</taxon>
        <taxon>Pezizomycotina</taxon>
        <taxon>Dothideomycetes</taxon>
        <taxon>Pleosporomycetidae</taxon>
        <taxon>Pleosporales</taxon>
        <taxon>Pleosporineae</taxon>
        <taxon>Pleosporaceae</taxon>
        <taxon>Alternaria</taxon>
        <taxon>Alternaria sect. Alternaria</taxon>
        <taxon>Alternaria alternata complex</taxon>
    </lineage>
</organism>